<evidence type="ECO:0000256" key="5">
    <source>
        <dbReference type="ARBA" id="ARBA00023133"/>
    </source>
</evidence>
<keyword evidence="6" id="KW-0963">Cytoplasm</keyword>
<proteinExistence type="inferred from homology"/>
<dbReference type="NCBIfam" id="TIGR00562">
    <property type="entry name" value="proto_IX_ox"/>
    <property type="match status" value="1"/>
</dbReference>
<dbReference type="Gene3D" id="1.10.3110.10">
    <property type="entry name" value="protoporphyrinogen ix oxidase, domain 3"/>
    <property type="match status" value="1"/>
</dbReference>
<dbReference type="Gene3D" id="3.50.50.60">
    <property type="entry name" value="FAD/NAD(P)-binding domain"/>
    <property type="match status" value="1"/>
</dbReference>
<dbReference type="UniPathway" id="UPA00252"/>
<comment type="similarity">
    <text evidence="6">Belongs to the protoporphyrinogen/coproporphyrinogen oxidase family. Coproporphyrinogen III oxidase subfamily.</text>
</comment>
<dbReference type="GO" id="GO:0005737">
    <property type="term" value="C:cytoplasm"/>
    <property type="evidence" value="ECO:0007669"/>
    <property type="project" value="UniProtKB-SubCell"/>
</dbReference>
<dbReference type="GO" id="GO:0004729">
    <property type="term" value="F:oxygen-dependent protoporphyrinogen oxidase activity"/>
    <property type="evidence" value="ECO:0007669"/>
    <property type="project" value="UniProtKB-UniRule"/>
</dbReference>
<dbReference type="GO" id="GO:0006783">
    <property type="term" value="P:heme biosynthetic process"/>
    <property type="evidence" value="ECO:0007669"/>
    <property type="project" value="UniProtKB-UniRule"/>
</dbReference>
<protein>
    <recommendedName>
        <fullName evidence="6">Coproporphyrinogen III oxidase</fullName>
        <ecNumber evidence="6">1.3.3.15</ecNumber>
    </recommendedName>
</protein>
<keyword evidence="2 6" id="KW-0285">Flavoprotein</keyword>
<evidence type="ECO:0000313" key="9">
    <source>
        <dbReference type="Proteomes" id="UP000236173"/>
    </source>
</evidence>
<gene>
    <name evidence="8" type="primary">hemY</name>
    <name evidence="8" type="ORF">HRbin17_02266</name>
</gene>
<dbReference type="EC" id="1.3.3.15" evidence="6"/>
<comment type="caution">
    <text evidence="8">The sequence shown here is derived from an EMBL/GenBank/DDBJ whole genome shotgun (WGS) entry which is preliminary data.</text>
</comment>
<comment type="subcellular location">
    <subcellularLocation>
        <location evidence="6">Cytoplasm</location>
    </subcellularLocation>
</comment>
<evidence type="ECO:0000256" key="3">
    <source>
        <dbReference type="ARBA" id="ARBA00022827"/>
    </source>
</evidence>
<dbReference type="PANTHER" id="PTHR42923:SF3">
    <property type="entry name" value="PROTOPORPHYRINOGEN OXIDASE"/>
    <property type="match status" value="1"/>
</dbReference>
<comment type="catalytic activity">
    <reaction evidence="6">
        <text>coproporphyrinogen III + 3 O2 = coproporphyrin III + 3 H2O2</text>
        <dbReference type="Rhea" id="RHEA:43436"/>
        <dbReference type="ChEBI" id="CHEBI:15379"/>
        <dbReference type="ChEBI" id="CHEBI:16240"/>
        <dbReference type="ChEBI" id="CHEBI:57309"/>
        <dbReference type="ChEBI" id="CHEBI:131725"/>
        <dbReference type="EC" id="1.3.3.15"/>
    </reaction>
</comment>
<accession>A0A2H5XEY9</accession>
<feature type="domain" description="Amine oxidase" evidence="7">
    <location>
        <begin position="2"/>
        <end position="433"/>
    </location>
</feature>
<comment type="function">
    <text evidence="6">Involved in coproporphyrin-dependent heme b biosynthesis. Catalyzes the oxidation of coproporphyrinogen III to coproporphyrin III.</text>
</comment>
<evidence type="ECO:0000256" key="4">
    <source>
        <dbReference type="ARBA" id="ARBA00023002"/>
    </source>
</evidence>
<evidence type="ECO:0000313" key="8">
    <source>
        <dbReference type="EMBL" id="GBC99735.1"/>
    </source>
</evidence>
<organism evidence="8 9">
    <name type="scientific">Candidatus Fervidibacter japonicus</name>
    <dbReference type="NCBI Taxonomy" id="2035412"/>
    <lineage>
        <taxon>Bacteria</taxon>
        <taxon>Candidatus Fervidibacterota</taxon>
        <taxon>Candidatus Fervidibacter</taxon>
    </lineage>
</organism>
<dbReference type="InterPro" id="IPR036188">
    <property type="entry name" value="FAD/NAD-bd_sf"/>
</dbReference>
<evidence type="ECO:0000256" key="1">
    <source>
        <dbReference type="ARBA" id="ARBA00001974"/>
    </source>
</evidence>
<evidence type="ECO:0000256" key="6">
    <source>
        <dbReference type="RuleBase" id="RU364052"/>
    </source>
</evidence>
<dbReference type="PANTHER" id="PTHR42923">
    <property type="entry name" value="PROTOPORPHYRINOGEN OXIDASE"/>
    <property type="match status" value="1"/>
</dbReference>
<comment type="cofactor">
    <cofactor evidence="1 6">
        <name>FAD</name>
        <dbReference type="ChEBI" id="CHEBI:57692"/>
    </cofactor>
</comment>
<sequence>MQVTLIERERDWGGKIRTVREAGFVVEGGPDAFVTSKPWAVQLCRELGLAERLLPTNPQARQVFVLWRDRLHPLPQGFLTFTPDWRGVWATGLLSWWGKARMALGVALPKPRWDGDVSVGAFLRYYFGAEVTDRIVAPLLAGVYGGDINRLSARWVLPTLWQLAHRHRNLVWASLVRAWRRRLAPPDPTRPTAFFLTLQEGLGELVASVVERLKGSRLLVGRTAVALQPTGMASRSGFVVVLDDGERLTADAVVVATPAHAAADLLRPLDAVLADAVASVPHTDAITLSLAFDRSKVRHPLNGSGFLVAPNGRDRLLLACTWTSSKFPPRAPQGKVLLRVFVNRWVAMDDEALVRVIVAELVPLLGIDGAPERAWVFRWRQAMPQYTVGHDGVLARIRQGLQRWQHLALAGNYLTGIGIPDCIRTGTEAAERVWQRVR</sequence>
<keyword evidence="3 6" id="KW-0274">FAD</keyword>
<dbReference type="SUPFAM" id="SSF51905">
    <property type="entry name" value="FAD/NAD(P)-binding domain"/>
    <property type="match status" value="1"/>
</dbReference>
<dbReference type="InterPro" id="IPR002937">
    <property type="entry name" value="Amino_oxidase"/>
</dbReference>
<dbReference type="EMBL" id="BEHT01000036">
    <property type="protein sequence ID" value="GBC99735.1"/>
    <property type="molecule type" value="Genomic_DNA"/>
</dbReference>
<dbReference type="Gene3D" id="3.90.660.20">
    <property type="entry name" value="Protoporphyrinogen oxidase, mitochondrial, domain 2"/>
    <property type="match status" value="1"/>
</dbReference>
<keyword evidence="4 6" id="KW-0560">Oxidoreductase</keyword>
<name>A0A2H5XEY9_9BACT</name>
<dbReference type="InterPro" id="IPR004572">
    <property type="entry name" value="Protoporphyrinogen_oxidase"/>
</dbReference>
<evidence type="ECO:0000256" key="2">
    <source>
        <dbReference type="ARBA" id="ARBA00022630"/>
    </source>
</evidence>
<reference evidence="9" key="1">
    <citation type="submission" date="2017-09" db="EMBL/GenBank/DDBJ databases">
        <title>Metaegenomics of thermophilic ammonia-oxidizing enrichment culture.</title>
        <authorList>
            <person name="Kato S."/>
            <person name="Suzuki K."/>
        </authorList>
    </citation>
    <scope>NUCLEOTIDE SEQUENCE [LARGE SCALE GENOMIC DNA]</scope>
</reference>
<comment type="pathway">
    <text evidence="6">Porphyrin-containing compound metabolism; protoheme biosynthesis.</text>
</comment>
<dbReference type="InterPro" id="IPR050464">
    <property type="entry name" value="Zeta_carotene_desat/Oxidored"/>
</dbReference>
<dbReference type="Pfam" id="PF01593">
    <property type="entry name" value="Amino_oxidase"/>
    <property type="match status" value="1"/>
</dbReference>
<dbReference type="SUPFAM" id="SSF54373">
    <property type="entry name" value="FAD-linked reductases, C-terminal domain"/>
    <property type="match status" value="1"/>
</dbReference>
<evidence type="ECO:0000259" key="7">
    <source>
        <dbReference type="Pfam" id="PF01593"/>
    </source>
</evidence>
<dbReference type="AlphaFoldDB" id="A0A2H5XEY9"/>
<dbReference type="Proteomes" id="UP000236173">
    <property type="component" value="Unassembled WGS sequence"/>
</dbReference>
<keyword evidence="5 6" id="KW-0350">Heme biosynthesis</keyword>